<keyword evidence="6" id="KW-0325">Glycoprotein</keyword>
<evidence type="ECO:0000256" key="4">
    <source>
        <dbReference type="ARBA" id="ARBA00022963"/>
    </source>
</evidence>
<dbReference type="GO" id="GO:0016787">
    <property type="term" value="F:hydrolase activity"/>
    <property type="evidence" value="ECO:0007669"/>
    <property type="project" value="UniProtKB-KW"/>
</dbReference>
<dbReference type="Proteomes" id="UP001295684">
    <property type="component" value="Unassembled WGS sequence"/>
</dbReference>
<dbReference type="AlphaFoldDB" id="A0AAD1XF89"/>
<evidence type="ECO:0000256" key="3">
    <source>
        <dbReference type="ARBA" id="ARBA00022801"/>
    </source>
</evidence>
<feature type="domain" description="Partial AB-hydrolase lipase" evidence="8">
    <location>
        <begin position="21"/>
        <end position="77"/>
    </location>
</feature>
<evidence type="ECO:0000259" key="7">
    <source>
        <dbReference type="Pfam" id="PF00561"/>
    </source>
</evidence>
<dbReference type="InterPro" id="IPR006693">
    <property type="entry name" value="AB_hydrolase_lipase"/>
</dbReference>
<gene>
    <name evidence="9" type="ORF">ECRASSUSDP1_LOCUS10686</name>
</gene>
<dbReference type="SUPFAM" id="SSF53474">
    <property type="entry name" value="alpha/beta-Hydrolases"/>
    <property type="match status" value="1"/>
</dbReference>
<evidence type="ECO:0008006" key="11">
    <source>
        <dbReference type="Google" id="ProtNLM"/>
    </source>
</evidence>
<dbReference type="InterPro" id="IPR029058">
    <property type="entry name" value="AB_hydrolase_fold"/>
</dbReference>
<evidence type="ECO:0000256" key="5">
    <source>
        <dbReference type="ARBA" id="ARBA00023098"/>
    </source>
</evidence>
<dbReference type="GO" id="GO:0016042">
    <property type="term" value="P:lipid catabolic process"/>
    <property type="evidence" value="ECO:0007669"/>
    <property type="project" value="UniProtKB-KW"/>
</dbReference>
<dbReference type="Pfam" id="PF00561">
    <property type="entry name" value="Abhydrolase_1"/>
    <property type="match status" value="1"/>
</dbReference>
<dbReference type="InterPro" id="IPR000073">
    <property type="entry name" value="AB_hydrolase_1"/>
</dbReference>
<dbReference type="Gene3D" id="3.40.50.1820">
    <property type="entry name" value="alpha/beta hydrolase"/>
    <property type="match status" value="1"/>
</dbReference>
<organism evidence="9 10">
    <name type="scientific">Euplotes crassus</name>
    <dbReference type="NCBI Taxonomy" id="5936"/>
    <lineage>
        <taxon>Eukaryota</taxon>
        <taxon>Sar</taxon>
        <taxon>Alveolata</taxon>
        <taxon>Ciliophora</taxon>
        <taxon>Intramacronucleata</taxon>
        <taxon>Spirotrichea</taxon>
        <taxon>Hypotrichia</taxon>
        <taxon>Euplotida</taxon>
        <taxon>Euplotidae</taxon>
        <taxon>Moneuplotes</taxon>
    </lineage>
</organism>
<keyword evidence="10" id="KW-1185">Reference proteome</keyword>
<dbReference type="FunFam" id="3.40.50.1820:FF:000057">
    <property type="entry name" value="Lipase"/>
    <property type="match status" value="1"/>
</dbReference>
<comment type="similarity">
    <text evidence="1">Belongs to the AB hydrolase superfamily. Lipase family.</text>
</comment>
<reference evidence="9" key="1">
    <citation type="submission" date="2023-07" db="EMBL/GenBank/DDBJ databases">
        <authorList>
            <consortium name="AG Swart"/>
            <person name="Singh M."/>
            <person name="Singh A."/>
            <person name="Seah K."/>
            <person name="Emmerich C."/>
        </authorList>
    </citation>
    <scope>NUCLEOTIDE SEQUENCE</scope>
    <source>
        <strain evidence="9">DP1</strain>
    </source>
</reference>
<evidence type="ECO:0000256" key="2">
    <source>
        <dbReference type="ARBA" id="ARBA00022729"/>
    </source>
</evidence>
<evidence type="ECO:0000313" key="9">
    <source>
        <dbReference type="EMBL" id="CAI2369387.1"/>
    </source>
</evidence>
<sequence>MLCCISHVNSQLDGYWIMSVRERAEALGFGYEEYQVTTDDGYVLSLMRIPNGPESSSDITNKEPILMSHPAFETTEAYTSLGGVYSPAFYFANQGKDVWLYNLRGNTYSRQHIRLDSSSDSEYWEFYMDTVRYDYMACVDFILETTGYSQTAIFGHSLAGATLGIALALEPEYFGSRTSLAILTAPALMMAHTHSNIDSLLGSYPWILESFKSAGVNFLSESDYLVRWVLYQSCLQIHPMCTGITALLFDEENPSALDSDAMDFFLARTSNGMGIRLMEHFLQSVRTSQLTYFDYGTEGNLQAYGTEYPPQIPLEDIDTPLALLWGEFDGTVSQKDSQWVRSRLEENTIFDHTYEDQSHLSFFMGNNIEEYLDDIIELMSEYPAANLNT</sequence>
<feature type="domain" description="AB hydrolase-1" evidence="7">
    <location>
        <begin position="91"/>
        <end position="363"/>
    </location>
</feature>
<evidence type="ECO:0000256" key="1">
    <source>
        <dbReference type="ARBA" id="ARBA00010701"/>
    </source>
</evidence>
<evidence type="ECO:0000259" key="8">
    <source>
        <dbReference type="Pfam" id="PF04083"/>
    </source>
</evidence>
<accession>A0AAD1XF89</accession>
<proteinExistence type="inferred from homology"/>
<evidence type="ECO:0000256" key="6">
    <source>
        <dbReference type="ARBA" id="ARBA00023180"/>
    </source>
</evidence>
<dbReference type="EMBL" id="CAMPGE010010540">
    <property type="protein sequence ID" value="CAI2369387.1"/>
    <property type="molecule type" value="Genomic_DNA"/>
</dbReference>
<dbReference type="PANTHER" id="PTHR11005">
    <property type="entry name" value="LYSOSOMAL ACID LIPASE-RELATED"/>
    <property type="match status" value="1"/>
</dbReference>
<protein>
    <recommendedName>
        <fullName evidence="11">Lipase</fullName>
    </recommendedName>
</protein>
<keyword evidence="5" id="KW-0443">Lipid metabolism</keyword>
<keyword evidence="3" id="KW-0378">Hydrolase</keyword>
<evidence type="ECO:0000313" key="10">
    <source>
        <dbReference type="Proteomes" id="UP001295684"/>
    </source>
</evidence>
<comment type="caution">
    <text evidence="9">The sequence shown here is derived from an EMBL/GenBank/DDBJ whole genome shotgun (WGS) entry which is preliminary data.</text>
</comment>
<keyword evidence="2" id="KW-0732">Signal</keyword>
<keyword evidence="4" id="KW-0442">Lipid degradation</keyword>
<name>A0AAD1XF89_EUPCR</name>
<dbReference type="Pfam" id="PF04083">
    <property type="entry name" value="Abhydro_lipase"/>
    <property type="match status" value="1"/>
</dbReference>